<dbReference type="RefSeq" id="WP_310137551.1">
    <property type="nucleotide sequence ID" value="NZ_JAVDTR010000003.1"/>
</dbReference>
<protein>
    <recommendedName>
        <fullName evidence="5">DUF1835 domain-containing protein</fullName>
    </recommendedName>
</protein>
<sequence>MIENVFEFDQELHRMNEDELRMLLRELYLRADMAVSQEVDTGRTDAFAVKVQSLFNRLSDQRSQDQAEKQAVEAQKTHEIHIAFGDSPLGSIKVAMGNVPERSSRRFFTMNDYYAIGPLGDLTNKVNVQRRHLWLLERFHMSEHGRYAVQGIDQLLHINQTISSIEEETRITIWYANNGHERTGLLYAMHLLRDRKSAIYLIETRDLYPKLFNTPEIQYEVRGTGEINSEKLLKMWHHCEHDEPLTSEERRQMEQEWLHLSAQPGHLRLMQDGIIQSVSEDAIDEFILQKFTEVASTRQPGEFIKSSRIVGEVLGHLEQAVGDTFIEYRIRQLILQGRFDMEGMPHAMRFYSIRLANS</sequence>
<dbReference type="InterPro" id="IPR014973">
    <property type="entry name" value="DUF1835"/>
</dbReference>
<dbReference type="InterPro" id="IPR022123">
    <property type="entry name" value="DUF3658"/>
</dbReference>
<evidence type="ECO:0000313" key="4">
    <source>
        <dbReference type="Proteomes" id="UP001254832"/>
    </source>
</evidence>
<organism evidence="3 4">
    <name type="scientific">Paenibacillus amylolyticus</name>
    <dbReference type="NCBI Taxonomy" id="1451"/>
    <lineage>
        <taxon>Bacteria</taxon>
        <taxon>Bacillati</taxon>
        <taxon>Bacillota</taxon>
        <taxon>Bacilli</taxon>
        <taxon>Bacillales</taxon>
        <taxon>Paenibacillaceae</taxon>
        <taxon>Paenibacillus</taxon>
    </lineage>
</organism>
<evidence type="ECO:0000259" key="2">
    <source>
        <dbReference type="Pfam" id="PF12395"/>
    </source>
</evidence>
<feature type="domain" description="DUF1835" evidence="1">
    <location>
        <begin position="80"/>
        <end position="204"/>
    </location>
</feature>
<proteinExistence type="predicted"/>
<dbReference type="AlphaFoldDB" id="A0AAP5LMZ1"/>
<dbReference type="Pfam" id="PF12395">
    <property type="entry name" value="DUF3658"/>
    <property type="match status" value="1"/>
</dbReference>
<feature type="domain" description="DUF3658" evidence="2">
    <location>
        <begin position="240"/>
        <end position="351"/>
    </location>
</feature>
<accession>A0AAP5LMZ1</accession>
<evidence type="ECO:0008006" key="5">
    <source>
        <dbReference type="Google" id="ProtNLM"/>
    </source>
</evidence>
<reference evidence="3" key="1">
    <citation type="submission" date="2023-07" db="EMBL/GenBank/DDBJ databases">
        <title>Sorghum-associated microbial communities from plants grown in Nebraska, USA.</title>
        <authorList>
            <person name="Schachtman D."/>
        </authorList>
    </citation>
    <scope>NUCLEOTIDE SEQUENCE</scope>
    <source>
        <strain evidence="3">BE80</strain>
    </source>
</reference>
<dbReference type="Pfam" id="PF08874">
    <property type="entry name" value="DUF1835"/>
    <property type="match status" value="1"/>
</dbReference>
<dbReference type="EMBL" id="JAVDTR010000003">
    <property type="protein sequence ID" value="MDR6722928.1"/>
    <property type="molecule type" value="Genomic_DNA"/>
</dbReference>
<gene>
    <name evidence="3" type="ORF">J2W91_001380</name>
</gene>
<evidence type="ECO:0000259" key="1">
    <source>
        <dbReference type="Pfam" id="PF08874"/>
    </source>
</evidence>
<evidence type="ECO:0000313" key="3">
    <source>
        <dbReference type="EMBL" id="MDR6722928.1"/>
    </source>
</evidence>
<dbReference type="Proteomes" id="UP001254832">
    <property type="component" value="Unassembled WGS sequence"/>
</dbReference>
<name>A0AAP5LMZ1_PAEAM</name>
<comment type="caution">
    <text evidence="3">The sequence shown here is derived from an EMBL/GenBank/DDBJ whole genome shotgun (WGS) entry which is preliminary data.</text>
</comment>